<name>A0A1J1HMB7_9DIPT</name>
<dbReference type="AlphaFoldDB" id="A0A1J1HMB7"/>
<dbReference type="Proteomes" id="UP000183832">
    <property type="component" value="Unassembled WGS sequence"/>
</dbReference>
<organism evidence="1 2">
    <name type="scientific">Clunio marinus</name>
    <dbReference type="NCBI Taxonomy" id="568069"/>
    <lineage>
        <taxon>Eukaryota</taxon>
        <taxon>Metazoa</taxon>
        <taxon>Ecdysozoa</taxon>
        <taxon>Arthropoda</taxon>
        <taxon>Hexapoda</taxon>
        <taxon>Insecta</taxon>
        <taxon>Pterygota</taxon>
        <taxon>Neoptera</taxon>
        <taxon>Endopterygota</taxon>
        <taxon>Diptera</taxon>
        <taxon>Nematocera</taxon>
        <taxon>Chironomoidea</taxon>
        <taxon>Chironomidae</taxon>
        <taxon>Clunio</taxon>
    </lineage>
</organism>
<sequence length="87" mass="10065">MGNLSGVSWKILLKWKIKVPREEKFIQSTKNIKIVTLSSLKLQHIASHCAMRRNQRVDTRRPFPLFYSIHGNNHIAISSKNNKLIAI</sequence>
<reference evidence="1 2" key="1">
    <citation type="submission" date="2015-04" db="EMBL/GenBank/DDBJ databases">
        <authorList>
            <person name="Syromyatnikov M.Y."/>
            <person name="Popov V.N."/>
        </authorList>
    </citation>
    <scope>NUCLEOTIDE SEQUENCE [LARGE SCALE GENOMIC DNA]</scope>
</reference>
<evidence type="ECO:0000313" key="1">
    <source>
        <dbReference type="EMBL" id="CRK89199.1"/>
    </source>
</evidence>
<accession>A0A1J1HMB7</accession>
<gene>
    <name evidence="1" type="ORF">CLUMA_CG002959</name>
</gene>
<dbReference type="EMBL" id="CVRI01000011">
    <property type="protein sequence ID" value="CRK89199.1"/>
    <property type="molecule type" value="Genomic_DNA"/>
</dbReference>
<keyword evidence="2" id="KW-1185">Reference proteome</keyword>
<evidence type="ECO:0000313" key="2">
    <source>
        <dbReference type="Proteomes" id="UP000183832"/>
    </source>
</evidence>
<protein>
    <submittedName>
        <fullName evidence="1">CLUMA_CG002959, isoform A</fullName>
    </submittedName>
</protein>
<proteinExistence type="predicted"/>